<feature type="domain" description="Nucleotidyltransferase-like" evidence="1">
    <location>
        <begin position="76"/>
        <end position="268"/>
    </location>
</feature>
<reference evidence="2 3" key="1">
    <citation type="submission" date="2019-07" db="EMBL/GenBank/DDBJ databases">
        <title>Whole genome shotgun sequence of Methylobacterium haplocladii NBRC 107714.</title>
        <authorList>
            <person name="Hosoyama A."/>
            <person name="Uohara A."/>
            <person name="Ohji S."/>
            <person name="Ichikawa N."/>
        </authorList>
    </citation>
    <scope>NUCLEOTIDE SEQUENCE [LARGE SCALE GENOMIC DNA]</scope>
    <source>
        <strain evidence="2 3">NBRC 107714</strain>
    </source>
</reference>
<dbReference type="OrthoDB" id="8250574at2"/>
<evidence type="ECO:0000313" key="2">
    <source>
        <dbReference type="EMBL" id="GEO99123.1"/>
    </source>
</evidence>
<dbReference type="InterPro" id="IPR058575">
    <property type="entry name" value="NTP_transf_8_dom"/>
</dbReference>
<evidence type="ECO:0000313" key="3">
    <source>
        <dbReference type="Proteomes" id="UP000321258"/>
    </source>
</evidence>
<dbReference type="EMBL" id="BJZT01000014">
    <property type="protein sequence ID" value="GEO99123.1"/>
    <property type="molecule type" value="Genomic_DNA"/>
</dbReference>
<dbReference type="AlphaFoldDB" id="A0A512IN45"/>
<sequence length="300" mass="33186">MIEPFTDEQIECIDRLQELYGAWIEDGRIRRSIAADPSIEPAVLNDVDARLAESRPRVLQASRLYRDLKLPRFPYEVTAVLREADRRDLLGSRLVIVGPEAMAAYALEAGGRIVGDPTDRGDVRMAWTARDAPVDAVWDICTMMDPGCRVEGARPSRVRFSQGGATEIVAAPSRSEGFRPTDRIRPTILPDQEWLLSGRHVDHVVSDEAGQPVRIVAPDPRRFALHRMWLGSRNQIHLASDDGNLDLGSALLSAVAEAMPRYPFDDAFEGTLPDELRALLNRSVPTQPAVAWSMSPTSAG</sequence>
<gene>
    <name evidence="2" type="ORF">MHA02_15110</name>
</gene>
<organism evidence="2 3">
    <name type="scientific">Methylobacterium haplocladii</name>
    <dbReference type="NCBI Taxonomy" id="1176176"/>
    <lineage>
        <taxon>Bacteria</taxon>
        <taxon>Pseudomonadati</taxon>
        <taxon>Pseudomonadota</taxon>
        <taxon>Alphaproteobacteria</taxon>
        <taxon>Hyphomicrobiales</taxon>
        <taxon>Methylobacteriaceae</taxon>
        <taxon>Methylobacterium</taxon>
    </lineage>
</organism>
<keyword evidence="3" id="KW-1185">Reference proteome</keyword>
<dbReference type="Pfam" id="PF12281">
    <property type="entry name" value="NTP_transf_8"/>
    <property type="match status" value="1"/>
</dbReference>
<protein>
    <recommendedName>
        <fullName evidence="1">Nucleotidyltransferase-like domain-containing protein</fullName>
    </recommendedName>
</protein>
<dbReference type="RefSeq" id="WP_147078030.1">
    <property type="nucleotide sequence ID" value="NZ_BJZT01000014.1"/>
</dbReference>
<proteinExistence type="predicted"/>
<evidence type="ECO:0000259" key="1">
    <source>
        <dbReference type="Pfam" id="PF12281"/>
    </source>
</evidence>
<accession>A0A512IN45</accession>
<name>A0A512IN45_9HYPH</name>
<dbReference type="Proteomes" id="UP000321258">
    <property type="component" value="Unassembled WGS sequence"/>
</dbReference>
<comment type="caution">
    <text evidence="2">The sequence shown here is derived from an EMBL/GenBank/DDBJ whole genome shotgun (WGS) entry which is preliminary data.</text>
</comment>